<evidence type="ECO:0000313" key="7">
    <source>
        <dbReference type="Proteomes" id="UP001500956"/>
    </source>
</evidence>
<feature type="domain" description="Ribosome maturation factor RimP N-terminal" evidence="4">
    <location>
        <begin position="17"/>
        <end position="91"/>
    </location>
</feature>
<dbReference type="Pfam" id="PF17384">
    <property type="entry name" value="DUF150_C"/>
    <property type="match status" value="1"/>
</dbReference>
<dbReference type="PANTHER" id="PTHR33867:SF1">
    <property type="entry name" value="RIBOSOME MATURATION FACTOR RIMP"/>
    <property type="match status" value="1"/>
</dbReference>
<evidence type="ECO:0000256" key="3">
    <source>
        <dbReference type="HAMAP-Rule" id="MF_01077"/>
    </source>
</evidence>
<gene>
    <name evidence="3" type="primary">rimP</name>
    <name evidence="6" type="ORF">GCM10023216_27230</name>
</gene>
<comment type="subcellular location">
    <subcellularLocation>
        <location evidence="3">Cytoplasm</location>
    </subcellularLocation>
</comment>
<dbReference type="PANTHER" id="PTHR33867">
    <property type="entry name" value="RIBOSOME MATURATION FACTOR RIMP"/>
    <property type="match status" value="1"/>
</dbReference>
<dbReference type="Proteomes" id="UP001500956">
    <property type="component" value="Unassembled WGS sequence"/>
</dbReference>
<evidence type="ECO:0000259" key="5">
    <source>
        <dbReference type="Pfam" id="PF17384"/>
    </source>
</evidence>
<protein>
    <recommendedName>
        <fullName evidence="3">Ribosome maturation factor RimP</fullName>
    </recommendedName>
</protein>
<dbReference type="InterPro" id="IPR028998">
    <property type="entry name" value="RimP_C"/>
</dbReference>
<dbReference type="Pfam" id="PF02576">
    <property type="entry name" value="RimP_N"/>
    <property type="match status" value="1"/>
</dbReference>
<organism evidence="6 7">
    <name type="scientific">Isoptericola chiayiensis</name>
    <dbReference type="NCBI Taxonomy" id="579446"/>
    <lineage>
        <taxon>Bacteria</taxon>
        <taxon>Bacillati</taxon>
        <taxon>Actinomycetota</taxon>
        <taxon>Actinomycetes</taxon>
        <taxon>Micrococcales</taxon>
        <taxon>Promicromonosporaceae</taxon>
        <taxon>Isoptericola</taxon>
    </lineage>
</organism>
<reference evidence="7" key="1">
    <citation type="journal article" date="2019" name="Int. J. Syst. Evol. Microbiol.">
        <title>The Global Catalogue of Microorganisms (GCM) 10K type strain sequencing project: providing services to taxonomists for standard genome sequencing and annotation.</title>
        <authorList>
            <consortium name="The Broad Institute Genomics Platform"/>
            <consortium name="The Broad Institute Genome Sequencing Center for Infectious Disease"/>
            <person name="Wu L."/>
            <person name="Ma J."/>
        </authorList>
    </citation>
    <scope>NUCLEOTIDE SEQUENCE [LARGE SCALE GENOMIC DNA]</scope>
    <source>
        <strain evidence="7">JCM 18063</strain>
    </source>
</reference>
<dbReference type="CDD" id="cd01734">
    <property type="entry name" value="YlxS_C"/>
    <property type="match status" value="1"/>
</dbReference>
<comment type="function">
    <text evidence="3">Required for maturation of 30S ribosomal subunits.</text>
</comment>
<accession>A0ABP8YQA8</accession>
<comment type="caution">
    <text evidence="6">The sequence shown here is derived from an EMBL/GenBank/DDBJ whole genome shotgun (WGS) entry which is preliminary data.</text>
</comment>
<dbReference type="EMBL" id="BAABID010000014">
    <property type="protein sequence ID" value="GAA4733446.1"/>
    <property type="molecule type" value="Genomic_DNA"/>
</dbReference>
<keyword evidence="2 3" id="KW-0690">Ribosome biogenesis</keyword>
<keyword evidence="7" id="KW-1185">Reference proteome</keyword>
<evidence type="ECO:0000259" key="4">
    <source>
        <dbReference type="Pfam" id="PF02576"/>
    </source>
</evidence>
<evidence type="ECO:0000313" key="6">
    <source>
        <dbReference type="EMBL" id="GAA4733446.1"/>
    </source>
</evidence>
<dbReference type="RefSeq" id="WP_172152374.1">
    <property type="nucleotide sequence ID" value="NZ_BAABID010000014.1"/>
</dbReference>
<dbReference type="InterPro" id="IPR003728">
    <property type="entry name" value="Ribosome_maturation_RimP"/>
</dbReference>
<dbReference type="HAMAP" id="MF_01077">
    <property type="entry name" value="RimP"/>
    <property type="match status" value="1"/>
</dbReference>
<evidence type="ECO:0000256" key="1">
    <source>
        <dbReference type="ARBA" id="ARBA00022490"/>
    </source>
</evidence>
<evidence type="ECO:0000256" key="2">
    <source>
        <dbReference type="ARBA" id="ARBA00022517"/>
    </source>
</evidence>
<dbReference type="InterPro" id="IPR028989">
    <property type="entry name" value="RimP_N"/>
</dbReference>
<dbReference type="Gene3D" id="3.30.300.70">
    <property type="entry name" value="RimP-like superfamily, N-terminal"/>
    <property type="match status" value="1"/>
</dbReference>
<feature type="domain" description="Ribosome maturation factor RimP C-terminal" evidence="5">
    <location>
        <begin position="95"/>
        <end position="156"/>
    </location>
</feature>
<keyword evidence="1 3" id="KW-0963">Cytoplasm</keyword>
<sequence length="174" mass="18922">MAAERSRASDTRVRSVVEPVVDAAGLYLEDVHATRAGDRSVVRITLDLPEHVEGELDSDRLAEASRSISAVLDEADVVPGRYTLEVSTPGATRPLTRARHFRRARGRLVRLTTTDGDEVRGRLLDVVDEGDDVELVLADGTRLPRSAVRRGKVEVELTRLGDDDAGAAREGEEG</sequence>
<dbReference type="SUPFAM" id="SSF75420">
    <property type="entry name" value="YhbC-like, N-terminal domain"/>
    <property type="match status" value="1"/>
</dbReference>
<proteinExistence type="inferred from homology"/>
<name>A0ABP8YQA8_9MICO</name>
<dbReference type="InterPro" id="IPR035956">
    <property type="entry name" value="RimP_N_sf"/>
</dbReference>
<comment type="similarity">
    <text evidence="3">Belongs to the RimP family.</text>
</comment>